<dbReference type="PROSITE" id="PS00893">
    <property type="entry name" value="NUDIX_BOX"/>
    <property type="match status" value="1"/>
</dbReference>
<keyword evidence="8" id="KW-1185">Reference proteome</keyword>
<dbReference type="InterPro" id="IPR020084">
    <property type="entry name" value="NUDIX_hydrolase_CS"/>
</dbReference>
<dbReference type="InterPro" id="IPR020476">
    <property type="entry name" value="Nudix_hydrolase"/>
</dbReference>
<dbReference type="PROSITE" id="PS51462">
    <property type="entry name" value="NUDIX"/>
    <property type="match status" value="1"/>
</dbReference>
<gene>
    <name evidence="7" type="ORF">Pro02_73050</name>
</gene>
<dbReference type="Pfam" id="PF00293">
    <property type="entry name" value="NUDIX"/>
    <property type="match status" value="1"/>
</dbReference>
<keyword evidence="3 5" id="KW-0378">Hydrolase</keyword>
<name>A0A8J3S6M1_PLARO</name>
<comment type="similarity">
    <text evidence="2 5">Belongs to the Nudix hydrolase family.</text>
</comment>
<evidence type="ECO:0000313" key="7">
    <source>
        <dbReference type="EMBL" id="GIH88897.1"/>
    </source>
</evidence>
<dbReference type="Proteomes" id="UP000655044">
    <property type="component" value="Unassembled WGS sequence"/>
</dbReference>
<dbReference type="PANTHER" id="PTHR43046:SF12">
    <property type="entry name" value="GDP-MANNOSE MANNOSYL HYDROLASE"/>
    <property type="match status" value="1"/>
</dbReference>
<reference evidence="7" key="1">
    <citation type="submission" date="2021-01" db="EMBL/GenBank/DDBJ databases">
        <title>Whole genome shotgun sequence of Planobispora rosea NBRC 15558.</title>
        <authorList>
            <person name="Komaki H."/>
            <person name="Tamura T."/>
        </authorList>
    </citation>
    <scope>NUCLEOTIDE SEQUENCE</scope>
    <source>
        <strain evidence="7">NBRC 15558</strain>
    </source>
</reference>
<dbReference type="PANTHER" id="PTHR43046">
    <property type="entry name" value="GDP-MANNOSE MANNOSYL HYDROLASE"/>
    <property type="match status" value="1"/>
</dbReference>
<dbReference type="RefSeq" id="WP_189243954.1">
    <property type="nucleotide sequence ID" value="NZ_BMQP01000060.1"/>
</dbReference>
<dbReference type="CDD" id="cd04685">
    <property type="entry name" value="NUDIX_Hydrolase"/>
    <property type="match status" value="1"/>
</dbReference>
<keyword evidence="4" id="KW-0460">Magnesium</keyword>
<dbReference type="AlphaFoldDB" id="A0A8J3S6M1"/>
<evidence type="ECO:0000256" key="2">
    <source>
        <dbReference type="ARBA" id="ARBA00005582"/>
    </source>
</evidence>
<dbReference type="SUPFAM" id="SSF55811">
    <property type="entry name" value="Nudix"/>
    <property type="match status" value="1"/>
</dbReference>
<evidence type="ECO:0000259" key="6">
    <source>
        <dbReference type="PROSITE" id="PS51462"/>
    </source>
</evidence>
<dbReference type="InterPro" id="IPR000086">
    <property type="entry name" value="NUDIX_hydrolase_dom"/>
</dbReference>
<organism evidence="7 8">
    <name type="scientific">Planobispora rosea</name>
    <dbReference type="NCBI Taxonomy" id="35762"/>
    <lineage>
        <taxon>Bacteria</taxon>
        <taxon>Bacillati</taxon>
        <taxon>Actinomycetota</taxon>
        <taxon>Actinomycetes</taxon>
        <taxon>Streptosporangiales</taxon>
        <taxon>Streptosporangiaceae</taxon>
        <taxon>Planobispora</taxon>
    </lineage>
</organism>
<dbReference type="InterPro" id="IPR015797">
    <property type="entry name" value="NUDIX_hydrolase-like_dom_sf"/>
</dbReference>
<evidence type="ECO:0000256" key="4">
    <source>
        <dbReference type="ARBA" id="ARBA00022842"/>
    </source>
</evidence>
<evidence type="ECO:0000256" key="1">
    <source>
        <dbReference type="ARBA" id="ARBA00001946"/>
    </source>
</evidence>
<sequence>MSTPTLRPAARVITLDEHDRVLLLRYEDEAGGGFWATPGGSLEPGEDYARAAAREVREELGVDDVVLGPQVAIRSSDHLVGGRPVRQVERYYIARIPAAQVRSQDATQPDEIQGWCWWSLPELSASDQSVYPIGLGDLVAAYLTHGAPLRPLQLAG</sequence>
<comment type="caution">
    <text evidence="7">The sequence shown here is derived from an EMBL/GenBank/DDBJ whole genome shotgun (WGS) entry which is preliminary data.</text>
</comment>
<proteinExistence type="inferred from homology"/>
<evidence type="ECO:0000256" key="3">
    <source>
        <dbReference type="ARBA" id="ARBA00022801"/>
    </source>
</evidence>
<accession>A0A8J3S6M1</accession>
<feature type="domain" description="Nudix hydrolase" evidence="6">
    <location>
        <begin position="5"/>
        <end position="141"/>
    </location>
</feature>
<dbReference type="PRINTS" id="PR00502">
    <property type="entry name" value="NUDIXFAMILY"/>
</dbReference>
<evidence type="ECO:0000313" key="8">
    <source>
        <dbReference type="Proteomes" id="UP000655044"/>
    </source>
</evidence>
<comment type="cofactor">
    <cofactor evidence="1">
        <name>Mg(2+)</name>
        <dbReference type="ChEBI" id="CHEBI:18420"/>
    </cofactor>
</comment>
<dbReference type="Gene3D" id="3.90.79.10">
    <property type="entry name" value="Nucleoside Triphosphate Pyrophosphohydrolase"/>
    <property type="match status" value="1"/>
</dbReference>
<evidence type="ECO:0000256" key="5">
    <source>
        <dbReference type="RuleBase" id="RU003476"/>
    </source>
</evidence>
<protein>
    <recommendedName>
        <fullName evidence="6">Nudix hydrolase domain-containing protein</fullName>
    </recommendedName>
</protein>
<dbReference type="GO" id="GO:0016787">
    <property type="term" value="F:hydrolase activity"/>
    <property type="evidence" value="ECO:0007669"/>
    <property type="project" value="UniProtKB-KW"/>
</dbReference>
<dbReference type="EMBL" id="BOOI01000093">
    <property type="protein sequence ID" value="GIH88897.1"/>
    <property type="molecule type" value="Genomic_DNA"/>
</dbReference>